<reference evidence="2 3" key="1">
    <citation type="journal article" date="2018" name="Evol. Lett.">
        <title>Horizontal gene cluster transfer increased hallucinogenic mushroom diversity.</title>
        <authorList>
            <person name="Reynolds H.T."/>
            <person name="Vijayakumar V."/>
            <person name="Gluck-Thaler E."/>
            <person name="Korotkin H.B."/>
            <person name="Matheny P.B."/>
            <person name="Slot J.C."/>
        </authorList>
    </citation>
    <scope>NUCLEOTIDE SEQUENCE [LARGE SCALE GENOMIC DNA]</scope>
    <source>
        <strain evidence="2 3">SRW20</strain>
    </source>
</reference>
<dbReference type="AlphaFoldDB" id="A0A409X448"/>
<accession>A0A409X448</accession>
<dbReference type="EMBL" id="NHYE01004281">
    <property type="protein sequence ID" value="PPQ85538.1"/>
    <property type="molecule type" value="Genomic_DNA"/>
</dbReference>
<dbReference type="OrthoDB" id="2692094at2759"/>
<dbReference type="InParanoid" id="A0A409X448"/>
<name>A0A409X448_9AGAR</name>
<feature type="compositionally biased region" description="Acidic residues" evidence="1">
    <location>
        <begin position="463"/>
        <end position="503"/>
    </location>
</feature>
<evidence type="ECO:0000313" key="2">
    <source>
        <dbReference type="EMBL" id="PPQ85538.1"/>
    </source>
</evidence>
<keyword evidence="3" id="KW-1185">Reference proteome</keyword>
<feature type="compositionally biased region" description="Basic and acidic residues" evidence="1">
    <location>
        <begin position="450"/>
        <end position="462"/>
    </location>
</feature>
<dbReference type="STRING" id="231916.A0A409X448"/>
<feature type="region of interest" description="Disordered" evidence="1">
    <location>
        <begin position="409"/>
        <end position="503"/>
    </location>
</feature>
<evidence type="ECO:0000313" key="3">
    <source>
        <dbReference type="Proteomes" id="UP000284706"/>
    </source>
</evidence>
<sequence>MTKLAARDFEDLLQDLLFILCTWHAYAKLRMHTSSTLSGLGSITRSLGKLLRDFAKKVCTEYDTRELPREEAAQGRRKANAAKNGKGTTASSRAKVSAGKVKKTFNLLTYKLHALGDYVSSIYRYGPSDGFTTQTASTQRRSRPTASVAFHESDALPPTLPEQHHHISASKRHGVNIFCWAGECDSDDALKDFLQKLKDHLLSRLLGHSFDGQEHSYTDEDRDQLEIVNEMLYRHKVIRVNYTSYDLRRSQDSINPRTHADILLLSQDGSHPYSYARVLGIFHVDVHHHGPHSTTSYTHRMDLLWVRRFEYDSTYAAGWDARRLHRIQFVDADQSGAFGFVDPSQVIRGIHLIPAFAHGRTSDLLGPSIARAANKDLDEQDSDWRYYYVNMFVDRDMFMRFRGGGIGHKATNDYTEDMRPSFEIPTDLDTDEVEEAEELQDEDINQGEGDAERENETERENGDNEEEEEEEMDDEDWETESSGSEEDPDEDELGGEDGEEPWEGDIADAEGAVYWTLAKAKLRSSLISREAVNTYMYGFLREINHWLI</sequence>
<feature type="region of interest" description="Disordered" evidence="1">
    <location>
        <begin position="69"/>
        <end position="95"/>
    </location>
</feature>
<gene>
    <name evidence="2" type="ORF">CVT26_012745</name>
</gene>
<feature type="compositionally biased region" description="Acidic residues" evidence="1">
    <location>
        <begin position="426"/>
        <end position="449"/>
    </location>
</feature>
<proteinExistence type="predicted"/>
<dbReference type="Proteomes" id="UP000284706">
    <property type="component" value="Unassembled WGS sequence"/>
</dbReference>
<comment type="caution">
    <text evidence="2">The sequence shown here is derived from an EMBL/GenBank/DDBJ whole genome shotgun (WGS) entry which is preliminary data.</text>
</comment>
<organism evidence="2 3">
    <name type="scientific">Gymnopilus dilepis</name>
    <dbReference type="NCBI Taxonomy" id="231916"/>
    <lineage>
        <taxon>Eukaryota</taxon>
        <taxon>Fungi</taxon>
        <taxon>Dikarya</taxon>
        <taxon>Basidiomycota</taxon>
        <taxon>Agaricomycotina</taxon>
        <taxon>Agaricomycetes</taxon>
        <taxon>Agaricomycetidae</taxon>
        <taxon>Agaricales</taxon>
        <taxon>Agaricineae</taxon>
        <taxon>Hymenogastraceae</taxon>
        <taxon>Gymnopilus</taxon>
    </lineage>
</organism>
<protein>
    <submittedName>
        <fullName evidence="2">Uncharacterized protein</fullName>
    </submittedName>
</protein>
<evidence type="ECO:0000256" key="1">
    <source>
        <dbReference type="SAM" id="MobiDB-lite"/>
    </source>
</evidence>